<evidence type="ECO:0000256" key="1">
    <source>
        <dbReference type="SAM" id="MobiDB-lite"/>
    </source>
</evidence>
<reference evidence="2" key="1">
    <citation type="submission" date="2014-12" db="EMBL/GenBank/DDBJ databases">
        <title>Genome Sequence of Valsa Canker Pathogens Uncovers a Specific Adaption of Colonization on Woody Bark.</title>
        <authorList>
            <person name="Yin Z."/>
            <person name="Liu H."/>
            <person name="Gao X."/>
            <person name="Li Z."/>
            <person name="Song N."/>
            <person name="Ke X."/>
            <person name="Dai Q."/>
            <person name="Wu Y."/>
            <person name="Sun Y."/>
            <person name="Xu J.-R."/>
            <person name="Kang Z.K."/>
            <person name="Wang L."/>
            <person name="Huang L."/>
        </authorList>
    </citation>
    <scope>NUCLEOTIDE SEQUENCE [LARGE SCALE GENOMIC DNA]</scope>
    <source>
        <strain evidence="2">03-8</strain>
    </source>
</reference>
<feature type="compositionally biased region" description="Polar residues" evidence="1">
    <location>
        <begin position="496"/>
        <end position="516"/>
    </location>
</feature>
<sequence>MGGPWVTDSSLIMLKEQPPLQMLVLGYHVSPLNRGRQSRYEQSIGVGFESLGSFPSGLTITYEAPGAAPPTMANGLDKLEKLFSKRRPAPSRDTTASNIYGSAPSASAQSDPPSSPEPVFPQAPFVRPKANANRMRARNEFLVSSPRSYAGTNSSSSRSGSWRLSSSDAQAMSARPRQSSYSSTASFHIPSRNTSLLARRHDRKPGGLIQLHLPGETKTIIKPPLPPPSLPKSPPPAGPPPVLGDTKGVQKCLLEALPIYPAQRFETPPPSDQDEFRFPSPPSARGRLPSASLSHFTPDASPDMIPKRDSLLSVPRTSSDLQRKSISAPPSRRATSIASSAPLLKDDWRDSYVPDVDVNISPKPKSVFQDPPVQEFLTLTDEDIAEIKIKAPSKPPTRLPPPPPVLPPNGRSPAFVPNKRVSTMQSPSLAPDEVAAFQAARIAKKYDFDFLYIVNFWPSHMSHLHRPSDASKHSSHSSSTISSATSSSSNPPSILYSPTSDCATTKNSTPRNSLQAPSEGGSYHIADCCPDSASTSPRSGRITGRLLAGYGLNTLEAPFRLSAKAHRKILREGTDGWIEYRKSDAQENEFARGYARSFYTGSTAQHIAPSPRRSSAPDASNGSSNDTMAAQADGGAVGVGVGVRKSVSTTAKGKTGRNRNKSSSPPVNRGIVFAAYRRPRGHGGTVHSSKAELDALEREAETLVELILDFHQGRRRWELYQEAMRASE</sequence>
<feature type="region of interest" description="Disordered" evidence="1">
    <location>
        <begin position="263"/>
        <end position="338"/>
    </location>
</feature>
<feature type="region of interest" description="Disordered" evidence="1">
    <location>
        <begin position="602"/>
        <end position="631"/>
    </location>
</feature>
<evidence type="ECO:0000313" key="2">
    <source>
        <dbReference type="EMBL" id="KUI66652.1"/>
    </source>
</evidence>
<feature type="compositionally biased region" description="Low complexity" evidence="1">
    <location>
        <begin position="154"/>
        <end position="167"/>
    </location>
</feature>
<name>A0A194VRM9_CYTMA</name>
<feature type="region of interest" description="Disordered" evidence="1">
    <location>
        <begin position="389"/>
        <end position="414"/>
    </location>
</feature>
<dbReference type="Proteomes" id="UP000078559">
    <property type="component" value="Chromosome 2"/>
</dbReference>
<feature type="compositionally biased region" description="Polar residues" evidence="1">
    <location>
        <begin position="176"/>
        <end position="187"/>
    </location>
</feature>
<accession>A0A194VRM9</accession>
<keyword evidence="3" id="KW-1185">Reference proteome</keyword>
<feature type="region of interest" description="Disordered" evidence="1">
    <location>
        <begin position="647"/>
        <end position="669"/>
    </location>
</feature>
<feature type="region of interest" description="Disordered" evidence="1">
    <location>
        <begin position="464"/>
        <end position="520"/>
    </location>
</feature>
<feature type="compositionally biased region" description="Low complexity" evidence="1">
    <location>
        <begin position="102"/>
        <end position="112"/>
    </location>
</feature>
<proteinExistence type="predicted"/>
<feature type="region of interest" description="Disordered" evidence="1">
    <location>
        <begin position="86"/>
        <end position="132"/>
    </location>
</feature>
<dbReference type="OrthoDB" id="5244801at2759"/>
<protein>
    <submittedName>
        <fullName evidence="2">Uncharacterized protein</fullName>
    </submittedName>
</protein>
<feature type="region of interest" description="Disordered" evidence="1">
    <location>
        <begin position="146"/>
        <end position="187"/>
    </location>
</feature>
<organism evidence="2 3">
    <name type="scientific">Cytospora mali</name>
    <name type="common">Apple Valsa canker fungus</name>
    <name type="synonym">Valsa mali</name>
    <dbReference type="NCBI Taxonomy" id="578113"/>
    <lineage>
        <taxon>Eukaryota</taxon>
        <taxon>Fungi</taxon>
        <taxon>Dikarya</taxon>
        <taxon>Ascomycota</taxon>
        <taxon>Pezizomycotina</taxon>
        <taxon>Sordariomycetes</taxon>
        <taxon>Sordariomycetidae</taxon>
        <taxon>Diaporthales</taxon>
        <taxon>Cytosporaceae</taxon>
        <taxon>Cytospora</taxon>
    </lineage>
</organism>
<dbReference type="AlphaFoldDB" id="A0A194VRM9"/>
<evidence type="ECO:0000313" key="3">
    <source>
        <dbReference type="Proteomes" id="UP000078559"/>
    </source>
</evidence>
<gene>
    <name evidence="2" type="ORF">VM1G_02115</name>
</gene>
<feature type="compositionally biased region" description="Low complexity" evidence="1">
    <location>
        <begin position="476"/>
        <end position="494"/>
    </location>
</feature>
<feature type="region of interest" description="Disordered" evidence="1">
    <location>
        <begin position="207"/>
        <end position="244"/>
    </location>
</feature>
<feature type="compositionally biased region" description="Pro residues" evidence="1">
    <location>
        <begin position="393"/>
        <end position="407"/>
    </location>
</feature>
<dbReference type="EMBL" id="CM003099">
    <property type="protein sequence ID" value="KUI66652.1"/>
    <property type="molecule type" value="Genomic_DNA"/>
</dbReference>
<feature type="compositionally biased region" description="Pro residues" evidence="1">
    <location>
        <begin position="223"/>
        <end position="242"/>
    </location>
</feature>
<feature type="compositionally biased region" description="Low complexity" evidence="1">
    <location>
        <begin position="608"/>
        <end position="620"/>
    </location>
</feature>